<organism evidence="2 3">
    <name type="scientific">Bacteroides fragilis str. S36L11</name>
    <dbReference type="NCBI Taxonomy" id="1339327"/>
    <lineage>
        <taxon>Bacteria</taxon>
        <taxon>Pseudomonadati</taxon>
        <taxon>Bacteroidota</taxon>
        <taxon>Bacteroidia</taxon>
        <taxon>Bacteroidales</taxon>
        <taxon>Bacteroidaceae</taxon>
        <taxon>Bacteroides</taxon>
    </lineage>
</organism>
<sequence length="159" mass="18282">MSRVHYLEGDYEQLVINETIDGLFSSYRIDRNSLPKGFFLYEIRWDDSLSSLAEISPSVVVNHAGSFITKSPLEFDANNSIRITYTNFIEFCQFGEWAYEKLAVLDCNSGNVAVISPDRRLQTTEEIEIFLSGHCGYHLSEINWMVMKGDVLFLNENDF</sequence>
<dbReference type="Proteomes" id="UP000022082">
    <property type="component" value="Unassembled WGS sequence"/>
</dbReference>
<feature type="domain" description="Large polyvalent protein associated" evidence="1">
    <location>
        <begin position="20"/>
        <end position="93"/>
    </location>
</feature>
<evidence type="ECO:0000313" key="3">
    <source>
        <dbReference type="Proteomes" id="UP000022082"/>
    </source>
</evidence>
<evidence type="ECO:0000259" key="1">
    <source>
        <dbReference type="Pfam" id="PF18843"/>
    </source>
</evidence>
<proteinExistence type="predicted"/>
<dbReference type="RefSeq" id="WP_005868767.1">
    <property type="nucleotide sequence ID" value="NZ_JGDJ01000062.1"/>
</dbReference>
<protein>
    <recommendedName>
        <fullName evidence="1">Large polyvalent protein associated domain-containing protein</fullName>
    </recommendedName>
</protein>
<dbReference type="EMBL" id="JGDJ01000062">
    <property type="protein sequence ID" value="EXZ31224.1"/>
    <property type="molecule type" value="Genomic_DNA"/>
</dbReference>
<dbReference type="AlphaFoldDB" id="A0A015Z8P4"/>
<gene>
    <name evidence="2" type="ORF">M136_5019</name>
</gene>
<evidence type="ECO:0000313" key="2">
    <source>
        <dbReference type="EMBL" id="EXZ31224.1"/>
    </source>
</evidence>
<dbReference type="InterPro" id="IPR040809">
    <property type="entry name" value="LPD28"/>
</dbReference>
<dbReference type="PATRIC" id="fig|1339327.3.peg.279"/>
<dbReference type="GeneID" id="43186575"/>
<name>A0A015Z8P4_BACFG</name>
<reference evidence="2 3" key="1">
    <citation type="submission" date="2014-02" db="EMBL/GenBank/DDBJ databases">
        <authorList>
            <person name="Sears C."/>
            <person name="Carroll K."/>
            <person name="Sack B.R."/>
            <person name="Qadri F."/>
            <person name="Myers L.L."/>
            <person name="Chung G.-T."/>
            <person name="Escheverria P."/>
            <person name="Fraser C.M."/>
            <person name="Sadzewicz L."/>
            <person name="Shefchek K.A."/>
            <person name="Tallon L."/>
            <person name="Das S.P."/>
            <person name="Daugherty S."/>
            <person name="Mongodin E.F."/>
        </authorList>
    </citation>
    <scope>NUCLEOTIDE SEQUENCE [LARGE SCALE GENOMIC DNA]</scope>
    <source>
        <strain evidence="2 3">S36L11</strain>
    </source>
</reference>
<dbReference type="Pfam" id="PF18843">
    <property type="entry name" value="LPD28"/>
    <property type="match status" value="1"/>
</dbReference>
<accession>A0A015Z8P4</accession>
<comment type="caution">
    <text evidence="2">The sequence shown here is derived from an EMBL/GenBank/DDBJ whole genome shotgun (WGS) entry which is preliminary data.</text>
</comment>